<sequence>MDLLRLPLFPLGTVLFPGEPLPLHVFEPRYLALITALLELPEDRRVFGVVAIRQGREVGADGVSALHDVGCSALLRDVSPRAAGRYDVLAVGVQRFHLVDTEFGDVRTGVVRMLSDDDRAAPAAGRDPGEDPAPGRSVGELAELVRQAFARYRDALLHARGVPGDAAGLRLPPDPLVLSYAVAAAMVLDLPDKQQLLASPDTAGRLRAELVVLRRETAMIRGLAMRPAVEFTRLPYTAN</sequence>
<evidence type="ECO:0000256" key="1">
    <source>
        <dbReference type="SAM" id="MobiDB-lite"/>
    </source>
</evidence>
<dbReference type="Gene3D" id="2.30.130.40">
    <property type="entry name" value="LON domain-like"/>
    <property type="match status" value="1"/>
</dbReference>
<proteinExistence type="predicted"/>
<evidence type="ECO:0000259" key="2">
    <source>
        <dbReference type="PROSITE" id="PS51787"/>
    </source>
</evidence>
<dbReference type="Proteomes" id="UP000655208">
    <property type="component" value="Unassembled WGS sequence"/>
</dbReference>
<dbReference type="EMBL" id="BMNA01000002">
    <property type="protein sequence ID" value="GGL92744.1"/>
    <property type="molecule type" value="Genomic_DNA"/>
</dbReference>
<name>A0A917SQS0_9ACTN</name>
<dbReference type="RefSeq" id="WP_188940463.1">
    <property type="nucleotide sequence ID" value="NZ_BMNA01000002.1"/>
</dbReference>
<dbReference type="SMART" id="SM00464">
    <property type="entry name" value="LON"/>
    <property type="match status" value="1"/>
</dbReference>
<evidence type="ECO:0000313" key="3">
    <source>
        <dbReference type="EMBL" id="GGL92744.1"/>
    </source>
</evidence>
<keyword evidence="4" id="KW-1185">Reference proteome</keyword>
<evidence type="ECO:0000313" key="4">
    <source>
        <dbReference type="Proteomes" id="UP000655208"/>
    </source>
</evidence>
<dbReference type="SUPFAM" id="SSF88697">
    <property type="entry name" value="PUA domain-like"/>
    <property type="match status" value="1"/>
</dbReference>
<dbReference type="PANTHER" id="PTHR46732">
    <property type="entry name" value="ATP-DEPENDENT PROTEASE LA (LON) DOMAIN PROTEIN"/>
    <property type="match status" value="1"/>
</dbReference>
<dbReference type="AlphaFoldDB" id="A0A917SQS0"/>
<comment type="caution">
    <text evidence="3">The sequence shown here is derived from an EMBL/GenBank/DDBJ whole genome shotgun (WGS) entry which is preliminary data.</text>
</comment>
<organism evidence="3 4">
    <name type="scientific">Nakamurella endophytica</name>
    <dbReference type="NCBI Taxonomy" id="1748367"/>
    <lineage>
        <taxon>Bacteria</taxon>
        <taxon>Bacillati</taxon>
        <taxon>Actinomycetota</taxon>
        <taxon>Actinomycetes</taxon>
        <taxon>Nakamurellales</taxon>
        <taxon>Nakamurellaceae</taxon>
        <taxon>Nakamurella</taxon>
    </lineage>
</organism>
<dbReference type="PROSITE" id="PS51787">
    <property type="entry name" value="LON_N"/>
    <property type="match status" value="1"/>
</dbReference>
<feature type="region of interest" description="Disordered" evidence="1">
    <location>
        <begin position="118"/>
        <end position="137"/>
    </location>
</feature>
<reference evidence="3" key="2">
    <citation type="submission" date="2020-09" db="EMBL/GenBank/DDBJ databases">
        <authorList>
            <person name="Sun Q."/>
            <person name="Zhou Y."/>
        </authorList>
    </citation>
    <scope>NUCLEOTIDE SEQUENCE</scope>
    <source>
        <strain evidence="3">CGMCC 4.7308</strain>
    </source>
</reference>
<dbReference type="PANTHER" id="PTHR46732:SF8">
    <property type="entry name" value="ATP-DEPENDENT PROTEASE LA (LON) DOMAIN PROTEIN"/>
    <property type="match status" value="1"/>
</dbReference>
<reference evidence="3" key="1">
    <citation type="journal article" date="2014" name="Int. J. Syst. Evol. Microbiol.">
        <title>Complete genome sequence of Corynebacterium casei LMG S-19264T (=DSM 44701T), isolated from a smear-ripened cheese.</title>
        <authorList>
            <consortium name="US DOE Joint Genome Institute (JGI-PGF)"/>
            <person name="Walter F."/>
            <person name="Albersmeier A."/>
            <person name="Kalinowski J."/>
            <person name="Ruckert C."/>
        </authorList>
    </citation>
    <scope>NUCLEOTIDE SEQUENCE</scope>
    <source>
        <strain evidence="3">CGMCC 4.7308</strain>
    </source>
</reference>
<dbReference type="InterPro" id="IPR046336">
    <property type="entry name" value="Lon_prtase_N_sf"/>
</dbReference>
<accession>A0A917SQS0</accession>
<feature type="compositionally biased region" description="Low complexity" evidence="1">
    <location>
        <begin position="121"/>
        <end position="136"/>
    </location>
</feature>
<dbReference type="Pfam" id="PF02190">
    <property type="entry name" value="LON_substr_bdg"/>
    <property type="match status" value="1"/>
</dbReference>
<gene>
    <name evidence="3" type="ORF">GCM10011594_10680</name>
</gene>
<dbReference type="InterPro" id="IPR015947">
    <property type="entry name" value="PUA-like_sf"/>
</dbReference>
<dbReference type="InterPro" id="IPR003111">
    <property type="entry name" value="Lon_prtase_N"/>
</dbReference>
<dbReference type="Gene3D" id="1.20.58.1480">
    <property type="match status" value="1"/>
</dbReference>
<feature type="domain" description="Lon N-terminal" evidence="2">
    <location>
        <begin position="3"/>
        <end position="217"/>
    </location>
</feature>
<protein>
    <recommendedName>
        <fullName evidence="2">Lon N-terminal domain-containing protein</fullName>
    </recommendedName>
</protein>